<accession>A0ABX7N0E5</accession>
<evidence type="ECO:0000313" key="3">
    <source>
        <dbReference type="EMBL" id="QSQ12182.1"/>
    </source>
</evidence>
<dbReference type="PROSITE" id="PS51257">
    <property type="entry name" value="PROKAR_LIPOPROTEIN"/>
    <property type="match status" value="1"/>
</dbReference>
<evidence type="ECO:0000313" key="4">
    <source>
        <dbReference type="Proteomes" id="UP000663090"/>
    </source>
</evidence>
<dbReference type="RefSeq" id="WP_206713912.1">
    <property type="nucleotide sequence ID" value="NZ_CP071091.1"/>
</dbReference>
<feature type="signal peptide" evidence="2">
    <location>
        <begin position="1"/>
        <end position="21"/>
    </location>
</feature>
<dbReference type="Proteomes" id="UP000663090">
    <property type="component" value="Chromosome"/>
</dbReference>
<dbReference type="EMBL" id="CP071091">
    <property type="protein sequence ID" value="QSQ12182.1"/>
    <property type="molecule type" value="Genomic_DNA"/>
</dbReference>
<keyword evidence="2" id="KW-0732">Signal</keyword>
<evidence type="ECO:0008006" key="5">
    <source>
        <dbReference type="Google" id="ProtNLM"/>
    </source>
</evidence>
<sequence length="243" mass="26018">MKRFIQGLSLTSLCFSLMACGASKMYTLPVQADRASETKTALWTCATESGLESQSPPDRMAIAVTYDPTATMYYTYNERDAYTFQVIVDDKQVPPAELDAKFATVRKKGEELYVCAQDRVNPRVVAAAPAQTNVNIQLNAQGPGASVSTHTTTASATTTSSSASVSSSTSVDMGTGTCARAVDCYARLAKTVCEGAQDCSFKVEMSGNDEAGCRDALLRVPDMLQPFKMIRPNLSAPAVCRAE</sequence>
<feature type="region of interest" description="Disordered" evidence="1">
    <location>
        <begin position="141"/>
        <end position="168"/>
    </location>
</feature>
<reference evidence="3 4" key="1">
    <citation type="submission" date="2021-02" db="EMBL/GenBank/DDBJ databases">
        <title>De Novo genome assembly of isolated myxobacteria.</title>
        <authorList>
            <person name="Stevens D.C."/>
        </authorList>
    </citation>
    <scope>NUCLEOTIDE SEQUENCE [LARGE SCALE GENOMIC DNA]</scope>
    <source>
        <strain evidence="3 4">SCHIC003</strain>
    </source>
</reference>
<organism evidence="3 4">
    <name type="scientific">Myxococcus landrumensis</name>
    <dbReference type="NCBI Taxonomy" id="2813577"/>
    <lineage>
        <taxon>Bacteria</taxon>
        <taxon>Pseudomonadati</taxon>
        <taxon>Myxococcota</taxon>
        <taxon>Myxococcia</taxon>
        <taxon>Myxococcales</taxon>
        <taxon>Cystobacterineae</taxon>
        <taxon>Myxococcaceae</taxon>
        <taxon>Myxococcus</taxon>
    </lineage>
</organism>
<protein>
    <recommendedName>
        <fullName evidence="5">Lipoprotein</fullName>
    </recommendedName>
</protein>
<keyword evidence="4" id="KW-1185">Reference proteome</keyword>
<gene>
    <name evidence="3" type="ORF">JY572_27950</name>
</gene>
<evidence type="ECO:0000256" key="2">
    <source>
        <dbReference type="SAM" id="SignalP"/>
    </source>
</evidence>
<proteinExistence type="predicted"/>
<feature type="chain" id="PRO_5045187092" description="Lipoprotein" evidence="2">
    <location>
        <begin position="22"/>
        <end position="243"/>
    </location>
</feature>
<name>A0ABX7N0E5_9BACT</name>
<feature type="compositionally biased region" description="Low complexity" evidence="1">
    <location>
        <begin position="145"/>
        <end position="168"/>
    </location>
</feature>
<evidence type="ECO:0000256" key="1">
    <source>
        <dbReference type="SAM" id="MobiDB-lite"/>
    </source>
</evidence>